<reference evidence="1 3" key="1">
    <citation type="submission" date="2020-08" db="EMBL/GenBank/DDBJ databases">
        <authorList>
            <person name="Koutsovoulos G."/>
            <person name="Danchin GJ E."/>
        </authorList>
    </citation>
    <scope>NUCLEOTIDE SEQUENCE [LARGE SCALE GENOMIC DNA]</scope>
</reference>
<dbReference type="EMBL" id="CAJEWN010000181">
    <property type="protein sequence ID" value="CAD2171290.1"/>
    <property type="molecule type" value="Genomic_DNA"/>
</dbReference>
<organism evidence="1 3">
    <name type="scientific">Meloidogyne enterolobii</name>
    <name type="common">Root-knot nematode worm</name>
    <name type="synonym">Meloidogyne mayaguensis</name>
    <dbReference type="NCBI Taxonomy" id="390850"/>
    <lineage>
        <taxon>Eukaryota</taxon>
        <taxon>Metazoa</taxon>
        <taxon>Ecdysozoa</taxon>
        <taxon>Nematoda</taxon>
        <taxon>Chromadorea</taxon>
        <taxon>Rhabditida</taxon>
        <taxon>Tylenchina</taxon>
        <taxon>Tylenchomorpha</taxon>
        <taxon>Tylenchoidea</taxon>
        <taxon>Meloidogynidae</taxon>
        <taxon>Meloidogyninae</taxon>
        <taxon>Meloidogyne</taxon>
    </lineage>
</organism>
<evidence type="ECO:0000313" key="2">
    <source>
        <dbReference type="EMBL" id="CAD2175730.1"/>
    </source>
</evidence>
<comment type="caution">
    <text evidence="1">The sequence shown here is derived from an EMBL/GenBank/DDBJ whole genome shotgun (WGS) entry which is preliminary data.</text>
</comment>
<dbReference type="AlphaFoldDB" id="A0A6V7V8N5"/>
<dbReference type="EMBL" id="CAJEWN010000260">
    <property type="protein sequence ID" value="CAD2175730.1"/>
    <property type="molecule type" value="Genomic_DNA"/>
</dbReference>
<proteinExistence type="predicted"/>
<gene>
    <name evidence="1" type="ORF">MENT_LOCUS22752</name>
    <name evidence="2" type="ORF">MENT_LOCUS27472</name>
</gene>
<evidence type="ECO:0000313" key="1">
    <source>
        <dbReference type="EMBL" id="CAD2171290.1"/>
    </source>
</evidence>
<dbReference type="Proteomes" id="UP000580250">
    <property type="component" value="Unassembled WGS sequence"/>
</dbReference>
<protein>
    <submittedName>
        <fullName evidence="1">Uncharacterized protein</fullName>
    </submittedName>
</protein>
<sequence length="71" mass="8650">MRDVTRIEHHSRGVPFSGFHFHKNYEKFKSRIFVRVVFRHEHHSNYLDSKRFASELTNENAGQLKNWLLYC</sequence>
<accession>A0A6V7V8N5</accession>
<name>A0A6V7V8N5_MELEN</name>
<evidence type="ECO:0000313" key="3">
    <source>
        <dbReference type="Proteomes" id="UP000580250"/>
    </source>
</evidence>